<comment type="caution">
    <text evidence="2">The sequence shown here is derived from an EMBL/GenBank/DDBJ whole genome shotgun (WGS) entry which is preliminary data.</text>
</comment>
<dbReference type="Pfam" id="PF07977">
    <property type="entry name" value="FabA"/>
    <property type="match status" value="1"/>
</dbReference>
<dbReference type="SUPFAM" id="SSF54637">
    <property type="entry name" value="Thioesterase/thiol ester dehydrase-isomerase"/>
    <property type="match status" value="1"/>
</dbReference>
<reference evidence="2 3" key="1">
    <citation type="journal article" date="2011" name="J. Bacteriol.">
        <title>Genome sequence of 'Pedosphaera parvula' Ellin514, an aerobic Verrucomicrobial isolate from pasture soil.</title>
        <authorList>
            <person name="Kant R."/>
            <person name="van Passel M.W."/>
            <person name="Sangwan P."/>
            <person name="Palva A."/>
            <person name="Lucas S."/>
            <person name="Copeland A."/>
            <person name="Lapidus A."/>
            <person name="Glavina Del Rio T."/>
            <person name="Dalin E."/>
            <person name="Tice H."/>
            <person name="Bruce D."/>
            <person name="Goodwin L."/>
            <person name="Pitluck S."/>
            <person name="Chertkov O."/>
            <person name="Larimer F.W."/>
            <person name="Land M.L."/>
            <person name="Hauser L."/>
            <person name="Brettin T.S."/>
            <person name="Detter J.C."/>
            <person name="Han S."/>
            <person name="de Vos W.M."/>
            <person name="Janssen P.H."/>
            <person name="Smidt H."/>
        </authorList>
    </citation>
    <scope>NUCLEOTIDE SEQUENCE [LARGE SCALE GENOMIC DNA]</scope>
    <source>
        <strain evidence="2 3">Ellin514</strain>
    </source>
</reference>
<sequence length="152" mass="16434">MFELIQSISVQAEAGRASGKASVPADHPLLADHFPGMPILPGSFLVELASQIAGPLAEEVVKLHHGFDRWAIPGMIRNLKFLGPSSLPSQLSISVAVLRHEASNVLLDVTAEQNSELILRGELVMMMIETSSAWDEAITARNNRLAKWKAAS</sequence>
<gene>
    <name evidence="2" type="ORF">Cflav_PD4560</name>
</gene>
<name>B9XE06_PEDPL</name>
<dbReference type="RefSeq" id="WP_007414054.1">
    <property type="nucleotide sequence ID" value="NZ_ABOX02000007.1"/>
</dbReference>
<organism evidence="2 3">
    <name type="scientific">Pedosphaera parvula (strain Ellin514)</name>
    <dbReference type="NCBI Taxonomy" id="320771"/>
    <lineage>
        <taxon>Bacteria</taxon>
        <taxon>Pseudomonadati</taxon>
        <taxon>Verrucomicrobiota</taxon>
        <taxon>Pedosphaerae</taxon>
        <taxon>Pedosphaerales</taxon>
        <taxon>Pedosphaeraceae</taxon>
        <taxon>Pedosphaera</taxon>
    </lineage>
</organism>
<dbReference type="InterPro" id="IPR029069">
    <property type="entry name" value="HotDog_dom_sf"/>
</dbReference>
<keyword evidence="1" id="KW-0456">Lyase</keyword>
<evidence type="ECO:0000313" key="3">
    <source>
        <dbReference type="Proteomes" id="UP000003688"/>
    </source>
</evidence>
<proteinExistence type="predicted"/>
<dbReference type="OrthoDB" id="9787658at2"/>
<dbReference type="InterPro" id="IPR013114">
    <property type="entry name" value="FabA_FabZ"/>
</dbReference>
<dbReference type="EMBL" id="ABOX02000007">
    <property type="protein sequence ID" value="EEF61897.1"/>
    <property type="molecule type" value="Genomic_DNA"/>
</dbReference>
<evidence type="ECO:0000256" key="1">
    <source>
        <dbReference type="ARBA" id="ARBA00023239"/>
    </source>
</evidence>
<evidence type="ECO:0000313" key="2">
    <source>
        <dbReference type="EMBL" id="EEF61897.1"/>
    </source>
</evidence>
<dbReference type="Proteomes" id="UP000003688">
    <property type="component" value="Unassembled WGS sequence"/>
</dbReference>
<accession>B9XE06</accession>
<dbReference type="STRING" id="320771.Cflav_PD4560"/>
<keyword evidence="3" id="KW-1185">Reference proteome</keyword>
<dbReference type="Gene3D" id="3.10.129.10">
    <property type="entry name" value="Hotdog Thioesterase"/>
    <property type="match status" value="1"/>
</dbReference>
<protein>
    <submittedName>
        <fullName evidence="2">Beta-hydroxyacyl-(Acyl-carrier-protein) dehydratase FabA/FabZ</fullName>
    </submittedName>
</protein>
<dbReference type="AlphaFoldDB" id="B9XE06"/>
<dbReference type="GO" id="GO:0016829">
    <property type="term" value="F:lyase activity"/>
    <property type="evidence" value="ECO:0007669"/>
    <property type="project" value="UniProtKB-KW"/>
</dbReference>